<sequence length="144" mass="16339">MQSLKKEVEEYFASFGVPKSAFAGKEFVRVGNSIWLVAKGLKKPQEFNVQTSGLRIMHIVKWGLKPTSFALQLLAKHINKRVCEVDEKELLNLIEGRPLARKMERGYVALKFKGKIIGCALSTGKKIYSQLPKLLMQSFKELLQ</sequence>
<evidence type="ECO:0008006" key="3">
    <source>
        <dbReference type="Google" id="ProtNLM"/>
    </source>
</evidence>
<proteinExistence type="predicted"/>
<protein>
    <recommendedName>
        <fullName evidence="3">rRNA small subunit methyltransferase F RNA-binding PUA-like domain-containing protein</fullName>
    </recommendedName>
</protein>
<dbReference type="AlphaFoldDB" id="A0A497JFL9"/>
<dbReference type="EMBL" id="QMWO01000110">
    <property type="protein sequence ID" value="RLG68932.1"/>
    <property type="molecule type" value="Genomic_DNA"/>
</dbReference>
<name>A0A497JFL9_9ARCH</name>
<organism evidence="1 2">
    <name type="scientific">Candidatus Iainarchaeum sp</name>
    <dbReference type="NCBI Taxonomy" id="3101447"/>
    <lineage>
        <taxon>Archaea</taxon>
        <taxon>Candidatus Iainarchaeota</taxon>
        <taxon>Candidatus Iainarchaeia</taxon>
        <taxon>Candidatus Iainarchaeales</taxon>
        <taxon>Candidatus Iainarchaeaceae</taxon>
        <taxon>Candidatus Iainarchaeum</taxon>
    </lineage>
</organism>
<evidence type="ECO:0000313" key="1">
    <source>
        <dbReference type="EMBL" id="RLG68932.1"/>
    </source>
</evidence>
<comment type="caution">
    <text evidence="1">The sequence shown here is derived from an EMBL/GenBank/DDBJ whole genome shotgun (WGS) entry which is preliminary data.</text>
</comment>
<evidence type="ECO:0000313" key="2">
    <source>
        <dbReference type="Proteomes" id="UP000277633"/>
    </source>
</evidence>
<reference evidence="1 2" key="1">
    <citation type="submission" date="2018-06" db="EMBL/GenBank/DDBJ databases">
        <title>Extensive metabolic versatility and redundancy in microbially diverse, dynamic hydrothermal sediments.</title>
        <authorList>
            <person name="Dombrowski N."/>
            <person name="Teske A."/>
            <person name="Baker B.J."/>
        </authorList>
    </citation>
    <scope>NUCLEOTIDE SEQUENCE [LARGE SCALE GENOMIC DNA]</scope>
    <source>
        <strain evidence="1">B9_G13</strain>
    </source>
</reference>
<dbReference type="Gene3D" id="3.10.450.720">
    <property type="match status" value="1"/>
</dbReference>
<accession>A0A497JFL9</accession>
<gene>
    <name evidence="1" type="ORF">DRO07_02910</name>
</gene>
<dbReference type="Proteomes" id="UP000277633">
    <property type="component" value="Unassembled WGS sequence"/>
</dbReference>